<name>A0A2U9IWR5_9CREN</name>
<keyword evidence="2" id="KW-1185">Reference proteome</keyword>
<gene>
    <name evidence="1" type="ORF">DFR87_12835</name>
</gene>
<dbReference type="STRING" id="1293036.GCA_001315825_02819"/>
<dbReference type="OrthoDB" id="43798at2157"/>
<reference evidence="2" key="3">
    <citation type="submission" date="2020-03" db="EMBL/GenBank/DDBJ databases">
        <title>Sequencing and Assembly of Multiple Reported Metal-Biooxidizing Members of the Extremely Thermoacidophilic Archaeal Family Sulfolobaceae.</title>
        <authorList>
            <person name="Counts J.A."/>
            <person name="Kelly R.M."/>
        </authorList>
    </citation>
    <scope>NUCLEOTIDE SEQUENCE [LARGE SCALE GENOMIC DNA]</scope>
    <source>
        <strain evidence="2">HO1-1</strain>
    </source>
</reference>
<protein>
    <submittedName>
        <fullName evidence="1">Uncharacterized protein</fullName>
    </submittedName>
</protein>
<dbReference type="GeneID" id="36836244"/>
<evidence type="ECO:0000313" key="2">
    <source>
        <dbReference type="Proteomes" id="UP000247586"/>
    </source>
</evidence>
<dbReference type="KEGG" id="mhk:DFR87_12835"/>
<sequence>MVHKITELSIMRRLYQKDIVLVSGLPFSGKTSTIRNLVDDLILVELPKEINDINELDKFKDKINELTKSKDKKIVIEGRNYIVELYLGKIKPGTPSLKNPHVDIKGNALTFNTRDIYRLIYKEIDKEDVTKILEYSLITMPNYSTYIPKLIEEGKELYSKGKLDEILPAVVKFKEIYSRFPTKDIEGEDAVLYPLLSLFPSPEEMKGAWLKLTDTWKELIYYRIDSALKILPGQSKKIISKFLEKIQEKDPKLEKWDHTYTLEFLETDEYIATQLLNNKNVLLLGPIKSGKTTIGKEAIKNLLSRDNSYSIVTPKETSAGEKKIIIIDYHADDFETLRHMTSYFKKSGTKFAILTPDLAEVLNIKEPKYSEVYSVDVFKHFVENRRNVHIFNPYLSYSILKSQKIDNIKELKKEYMKDLSEYIYKVIFEGDPNLIKWYSPLIATGIKYGFPLPSKISRTILEYTQRKVEKKDIFLKWFSVITNFPQNIKEKDESGDIGTYEEKSSEILEFLKKTIFEEAKSKNLIDDLLISYNQTILRNYILAHSSRFDSYFLVNDEMAPISYEILKNTIQDVMDYLTDACKNLPEDVVLFDIFNSKNIISDEDINKLLESSMLYYANVDKDYAYVIRTIIKSNDKNCLLKALKLLLVYNLFGEYASFKVLEKFIFDKILSIKDEDLVRYYVSLSLVSKYRNIDHIKKISELSPMSRVYTLLLLPKREGRSPIEILANAISLDILAEKALKKDDLKTFIKTVGEFEKKLKLLKSVAKRINKEEGAKVISTAFMINSMDMAIGKMENDLDKYKMRLGLFYFDSYTPREDLKDTLKLAESLCYPYYNYLIRLNSKSSLMDEEIELLFGSLQIRLANSLISGKSYDYKSILNDFIDFAGKYYTVYSLSAKILAKVALNQDVKIPSYVNFVVPIAMAINGKNVNEFLRVAELFEINSKDISELLNTPALAEAKVVYSLLKGENVDNYISYLDKNGTGPMFRIAHKFLKENDKSRYIASLILFL</sequence>
<proteinExistence type="predicted"/>
<reference evidence="1 2" key="1">
    <citation type="submission" date="2018-05" db="EMBL/GenBank/DDBJ databases">
        <title>Complete Genome Sequences of Extremely Thermoacidophilic, Metal-Mobilizing Type-Strain Members of the Archaeal Family Sulfolobaceae: Acidianus brierleyi DSM-1651T, Acidianus sulfidivorans DSM-18786T, Metallosphaera hakonensis DSM-7519T, and Metallosphaera prunae DSM-10039T.</title>
        <authorList>
            <person name="Counts J.A."/>
            <person name="Kelly R.M."/>
        </authorList>
    </citation>
    <scope>NUCLEOTIDE SEQUENCE [LARGE SCALE GENOMIC DNA]</scope>
    <source>
        <strain evidence="1 2">HO1-1</strain>
    </source>
</reference>
<dbReference type="Proteomes" id="UP000247586">
    <property type="component" value="Chromosome"/>
</dbReference>
<dbReference type="SUPFAM" id="SSF52540">
    <property type="entry name" value="P-loop containing nucleoside triphosphate hydrolases"/>
    <property type="match status" value="1"/>
</dbReference>
<dbReference type="AlphaFoldDB" id="A0A2U9IWR5"/>
<accession>A0A2U9IWR5</accession>
<evidence type="ECO:0000313" key="1">
    <source>
        <dbReference type="EMBL" id="AWS00413.1"/>
    </source>
</evidence>
<reference evidence="2" key="2">
    <citation type="submission" date="2020-03" db="EMBL/GenBank/DDBJ databases">
        <title>Complete Genome Sequences of Extremely Thermoacidophilic, Metal-Mobilizing Type-Strain Members of the Archaeal Family Sulfolobaceae: Acidianus brierleyi DSM-1651T, Acidianus sulfidivorans DSM-18786T, Metallosphaera hakonensis DSM-7519T, and Metallosphaera prunae DSM-10039T.</title>
        <authorList>
            <person name="Counts J.A."/>
            <person name="Kelly R.M."/>
        </authorList>
    </citation>
    <scope>NUCLEOTIDE SEQUENCE [LARGE SCALE GENOMIC DNA]</scope>
    <source>
        <strain evidence="2">HO1-1</strain>
    </source>
</reference>
<dbReference type="RefSeq" id="WP_110369671.1">
    <property type="nucleotide sequence ID" value="NZ_CP029287.2"/>
</dbReference>
<organism evidence="1 2">
    <name type="scientific">Metallosphaera hakonensis JCM 8857 = DSM 7519</name>
    <dbReference type="NCBI Taxonomy" id="1293036"/>
    <lineage>
        <taxon>Archaea</taxon>
        <taxon>Thermoproteota</taxon>
        <taxon>Thermoprotei</taxon>
        <taxon>Sulfolobales</taxon>
        <taxon>Sulfolobaceae</taxon>
        <taxon>Metallosphaera</taxon>
    </lineage>
</organism>
<dbReference type="EMBL" id="CP029287">
    <property type="protein sequence ID" value="AWS00413.1"/>
    <property type="molecule type" value="Genomic_DNA"/>
</dbReference>
<dbReference type="InterPro" id="IPR027417">
    <property type="entry name" value="P-loop_NTPase"/>
</dbReference>